<dbReference type="PRINTS" id="PR00411">
    <property type="entry name" value="PNDRDTASEI"/>
</dbReference>
<sequence length="595" mass="66046">MDGTVLPSLPELKLHTRREKVDAKAIVVQWLSRLQECLDEQSFGNLPELFIKDCWWRDVLGLAWDFTTKHGHDEIRSYLESSKVSIKDLKACDNGGLKPALIEWAGQAWVQAAFTFSNEHGKGRGVVRLENDVETCWKAWTVYTELEELHSQKDLEARRLQSRAAREREPRVHGTTSHAREEADVLIVGAGQAGVSLGARFKHMGVNAVLIERHPAVGDAWRARYDSVTLNTPTFTDHYPFMKYPENWPEWLTGRQCADFLEHYSQLMGLDVLLNTTVTSVQRSGDRFKVIAEGPRGTQEFQPRHVVLATGVYGDKPLMPEFPGQDRFKGSIYHSSQLKSGSLVPDVSRKRVVVIGCSTSGHDVAQDFVDCGAQQVSMVQRHAIFSLSTGSWKTLQLGLWNTPGLTTEEADVLGNSLPIAVVRTMSIGLTRAAAEMDKELLDGLRAAGMALRTGDDGYGLADHQLIKGGCYYVDQGACAMIADGRIRVHRCEEGVREMGETAVVLADGTSIEADVVVLATGFEKNIQHVRGLMGDEVADGLAGFGDLDAEQERTGWWRPTGVEGFWYMTGSFLWCRQFSRVLALQIAADVQKVRV</sequence>
<reference evidence="2 3" key="1">
    <citation type="submission" date="2020-02" db="EMBL/GenBank/DDBJ databases">
        <title>Comparative genomics of the hypocrealean fungal genus Beauvera.</title>
        <authorList>
            <person name="Showalter D.N."/>
            <person name="Bushley K.E."/>
            <person name="Rehner S.A."/>
        </authorList>
    </citation>
    <scope>NUCLEOTIDE SEQUENCE [LARGE SCALE GENOMIC DNA]</scope>
    <source>
        <strain evidence="2 3">ARSEF4384</strain>
    </source>
</reference>
<dbReference type="GO" id="GO:0050660">
    <property type="term" value="F:flavin adenine dinucleotide binding"/>
    <property type="evidence" value="ECO:0007669"/>
    <property type="project" value="TreeGrafter"/>
</dbReference>
<keyword evidence="1" id="KW-0560">Oxidoreductase</keyword>
<keyword evidence="3" id="KW-1185">Reference proteome</keyword>
<dbReference type="InterPro" id="IPR050982">
    <property type="entry name" value="Auxin_biosynth/cation_transpt"/>
</dbReference>
<dbReference type="SUPFAM" id="SSF51905">
    <property type="entry name" value="FAD/NAD(P)-binding domain"/>
    <property type="match status" value="1"/>
</dbReference>
<dbReference type="GO" id="GO:0004497">
    <property type="term" value="F:monooxygenase activity"/>
    <property type="evidence" value="ECO:0007669"/>
    <property type="project" value="TreeGrafter"/>
</dbReference>
<evidence type="ECO:0000256" key="1">
    <source>
        <dbReference type="ARBA" id="ARBA00023002"/>
    </source>
</evidence>
<accession>A0AAW0RZ19</accession>
<dbReference type="SUPFAM" id="SSF51735">
    <property type="entry name" value="NAD(P)-binding Rossmann-fold domains"/>
    <property type="match status" value="1"/>
</dbReference>
<dbReference type="InterPro" id="IPR036291">
    <property type="entry name" value="NAD(P)-bd_dom_sf"/>
</dbReference>
<dbReference type="PANTHER" id="PTHR43539:SF24">
    <property type="entry name" value="FAD_NAD(P)-BINDING DOMAIN-CONTAINING PROTEIN-RELATED"/>
    <property type="match status" value="1"/>
</dbReference>
<dbReference type="AlphaFoldDB" id="A0AAW0RZ19"/>
<dbReference type="Proteomes" id="UP001397290">
    <property type="component" value="Unassembled WGS sequence"/>
</dbReference>
<dbReference type="Pfam" id="PF13738">
    <property type="entry name" value="Pyr_redox_3"/>
    <property type="match status" value="1"/>
</dbReference>
<name>A0AAW0RZ19_9HYPO</name>
<proteinExistence type="predicted"/>
<dbReference type="InterPro" id="IPR036188">
    <property type="entry name" value="FAD/NAD-bd_sf"/>
</dbReference>
<gene>
    <name evidence="2" type="ORF">G3M48_001891</name>
</gene>
<protein>
    <recommendedName>
        <fullName evidence="4">Flavin-containing monooxygenase</fullName>
    </recommendedName>
</protein>
<dbReference type="EMBL" id="JAAHCF010000159">
    <property type="protein sequence ID" value="KAK8147270.1"/>
    <property type="molecule type" value="Genomic_DNA"/>
</dbReference>
<evidence type="ECO:0008006" key="4">
    <source>
        <dbReference type="Google" id="ProtNLM"/>
    </source>
</evidence>
<dbReference type="Gene3D" id="3.50.50.60">
    <property type="entry name" value="FAD/NAD(P)-binding domain"/>
    <property type="match status" value="1"/>
</dbReference>
<comment type="caution">
    <text evidence="2">The sequence shown here is derived from an EMBL/GenBank/DDBJ whole genome shotgun (WGS) entry which is preliminary data.</text>
</comment>
<evidence type="ECO:0000313" key="3">
    <source>
        <dbReference type="Proteomes" id="UP001397290"/>
    </source>
</evidence>
<evidence type="ECO:0000313" key="2">
    <source>
        <dbReference type="EMBL" id="KAK8147270.1"/>
    </source>
</evidence>
<dbReference type="PANTHER" id="PTHR43539">
    <property type="entry name" value="FLAVIN-BINDING MONOOXYGENASE-LIKE PROTEIN (AFU_ORTHOLOGUE AFUA_4G09220)"/>
    <property type="match status" value="1"/>
</dbReference>
<organism evidence="2 3">
    <name type="scientific">Beauveria asiatica</name>
    <dbReference type="NCBI Taxonomy" id="1069075"/>
    <lineage>
        <taxon>Eukaryota</taxon>
        <taxon>Fungi</taxon>
        <taxon>Dikarya</taxon>
        <taxon>Ascomycota</taxon>
        <taxon>Pezizomycotina</taxon>
        <taxon>Sordariomycetes</taxon>
        <taxon>Hypocreomycetidae</taxon>
        <taxon>Hypocreales</taxon>
        <taxon>Cordycipitaceae</taxon>
        <taxon>Beauveria</taxon>
    </lineage>
</organism>